<proteinExistence type="predicted"/>
<evidence type="ECO:0000313" key="2">
    <source>
        <dbReference type="EMBL" id="NML94723.1"/>
    </source>
</evidence>
<reference evidence="2 3" key="1">
    <citation type="submission" date="2020-04" db="EMBL/GenBank/DDBJ databases">
        <title>Novosphingobium sp. TW-4 isolated from soil.</title>
        <authorList>
            <person name="Dahal R.H."/>
            <person name="Chaudhary D.K."/>
        </authorList>
    </citation>
    <scope>NUCLEOTIDE SEQUENCE [LARGE SCALE GENOMIC DNA]</scope>
    <source>
        <strain evidence="2 3">TW-4</strain>
    </source>
</reference>
<dbReference type="EMBL" id="JABBGM010000005">
    <property type="protein sequence ID" value="NML94723.1"/>
    <property type="molecule type" value="Genomic_DNA"/>
</dbReference>
<dbReference type="Pfam" id="PF03544">
    <property type="entry name" value="TonB_C"/>
    <property type="match status" value="1"/>
</dbReference>
<evidence type="ECO:0000313" key="3">
    <source>
        <dbReference type="Proteomes" id="UP000583556"/>
    </source>
</evidence>
<organism evidence="2 3">
    <name type="scientific">Novosphingobium olei</name>
    <dbReference type="NCBI Taxonomy" id="2728851"/>
    <lineage>
        <taxon>Bacteria</taxon>
        <taxon>Pseudomonadati</taxon>
        <taxon>Pseudomonadota</taxon>
        <taxon>Alphaproteobacteria</taxon>
        <taxon>Sphingomonadales</taxon>
        <taxon>Sphingomonadaceae</taxon>
        <taxon>Novosphingobium</taxon>
    </lineage>
</organism>
<dbReference type="GO" id="GO:0055085">
    <property type="term" value="P:transmembrane transport"/>
    <property type="evidence" value="ECO:0007669"/>
    <property type="project" value="InterPro"/>
</dbReference>
<evidence type="ECO:0000259" key="1">
    <source>
        <dbReference type="Pfam" id="PF03544"/>
    </source>
</evidence>
<feature type="domain" description="TonB C-terminal" evidence="1">
    <location>
        <begin position="2"/>
        <end position="69"/>
    </location>
</feature>
<protein>
    <recommendedName>
        <fullName evidence="1">TonB C-terminal domain-containing protein</fullName>
    </recommendedName>
</protein>
<dbReference type="Proteomes" id="UP000583556">
    <property type="component" value="Unassembled WGS sequence"/>
</dbReference>
<dbReference type="SUPFAM" id="SSF74653">
    <property type="entry name" value="TolA/TonB C-terminal domain"/>
    <property type="match status" value="1"/>
</dbReference>
<dbReference type="Gene3D" id="3.30.1150.10">
    <property type="match status" value="1"/>
</dbReference>
<sequence>MMGASAIVYFRLMVGPDGNPTGCHIQQATNSPEFTDFTCKLLMKRARFAPALDAAGNPTASYYTNSVRWLASAL</sequence>
<accession>A0A7Y0BQV0</accession>
<dbReference type="InterPro" id="IPR037682">
    <property type="entry name" value="TonB_C"/>
</dbReference>
<dbReference type="AlphaFoldDB" id="A0A7Y0BQV0"/>
<gene>
    <name evidence="2" type="ORF">HHL27_13695</name>
</gene>
<keyword evidence="3" id="KW-1185">Reference proteome</keyword>
<comment type="caution">
    <text evidence="2">The sequence shown here is derived from an EMBL/GenBank/DDBJ whole genome shotgun (WGS) entry which is preliminary data.</text>
</comment>
<name>A0A7Y0BQV0_9SPHN</name>